<feature type="chain" id="PRO_5045644942" description="Lipocalin-like domain-containing protein" evidence="1">
    <location>
        <begin position="20"/>
        <end position="149"/>
    </location>
</feature>
<evidence type="ECO:0000313" key="2">
    <source>
        <dbReference type="EMBL" id="MDO5976712.1"/>
    </source>
</evidence>
<dbReference type="PROSITE" id="PS51257">
    <property type="entry name" value="PROKAR_LIPOPROTEIN"/>
    <property type="match status" value="1"/>
</dbReference>
<comment type="caution">
    <text evidence="2">The sequence shown here is derived from an EMBL/GenBank/DDBJ whole genome shotgun (WGS) entry which is preliminary data.</text>
</comment>
<sequence length="149" mass="17138">MKYKIYFIALLSVATLVFSCSLENTNNEPILITDPPVYGYLTKWKEIELNSGATNWESISSGDTLSLFSNYADDVNPRSGAYIYNFTKLKIDEEQDGFFLQEDNQLSFYSNSNDTKKIVEFEEEENTLIINNTSVVPQIQIKYEKIEID</sequence>
<evidence type="ECO:0000313" key="3">
    <source>
        <dbReference type="Proteomes" id="UP001176806"/>
    </source>
</evidence>
<protein>
    <recommendedName>
        <fullName evidence="4">Lipocalin-like domain-containing protein</fullName>
    </recommendedName>
</protein>
<keyword evidence="3" id="KW-1185">Reference proteome</keyword>
<name>A0ABT8WU49_9FLAO</name>
<keyword evidence="1" id="KW-0732">Signal</keyword>
<evidence type="ECO:0000256" key="1">
    <source>
        <dbReference type="SAM" id="SignalP"/>
    </source>
</evidence>
<feature type="signal peptide" evidence="1">
    <location>
        <begin position="1"/>
        <end position="19"/>
    </location>
</feature>
<dbReference type="RefSeq" id="WP_303304034.1">
    <property type="nucleotide sequence ID" value="NZ_BAABDA010000011.1"/>
</dbReference>
<evidence type="ECO:0008006" key="4">
    <source>
        <dbReference type="Google" id="ProtNLM"/>
    </source>
</evidence>
<proteinExistence type="predicted"/>
<dbReference type="EMBL" id="JAUOEL010000009">
    <property type="protein sequence ID" value="MDO5976712.1"/>
    <property type="molecule type" value="Genomic_DNA"/>
</dbReference>
<dbReference type="Proteomes" id="UP001176806">
    <property type="component" value="Unassembled WGS sequence"/>
</dbReference>
<organism evidence="2 3">
    <name type="scientific">Flavivirga jejuensis</name>
    <dbReference type="NCBI Taxonomy" id="870487"/>
    <lineage>
        <taxon>Bacteria</taxon>
        <taxon>Pseudomonadati</taxon>
        <taxon>Bacteroidota</taxon>
        <taxon>Flavobacteriia</taxon>
        <taxon>Flavobacteriales</taxon>
        <taxon>Flavobacteriaceae</taxon>
        <taxon>Flavivirga</taxon>
    </lineage>
</organism>
<accession>A0ABT8WU49</accession>
<gene>
    <name evidence="2" type="ORF">Q4Q40_21120</name>
</gene>
<reference evidence="2" key="1">
    <citation type="submission" date="2023-07" db="EMBL/GenBank/DDBJ databases">
        <title>Two novel species in the genus Flavivirga.</title>
        <authorList>
            <person name="Kwon K."/>
        </authorList>
    </citation>
    <scope>NUCLEOTIDE SEQUENCE</scope>
    <source>
        <strain evidence="2">KACC 14158</strain>
    </source>
</reference>